<name>A0A1H4WDA4_TSUTY</name>
<proteinExistence type="predicted"/>
<gene>
    <name evidence="3" type="ORF">SAMN04489793_3517</name>
</gene>
<protein>
    <submittedName>
        <fullName evidence="3">Nicotinamidase-related amidase</fullName>
    </submittedName>
</protein>
<dbReference type="GO" id="GO:0016787">
    <property type="term" value="F:hydrolase activity"/>
    <property type="evidence" value="ECO:0007669"/>
    <property type="project" value="UniProtKB-KW"/>
</dbReference>
<dbReference type="InterPro" id="IPR036380">
    <property type="entry name" value="Isochorismatase-like_sf"/>
</dbReference>
<keyword evidence="4" id="KW-1185">Reference proteome</keyword>
<dbReference type="RefSeq" id="WP_068739841.1">
    <property type="nucleotide sequence ID" value="NZ_CBDRGN010000003.1"/>
</dbReference>
<dbReference type="SUPFAM" id="SSF52499">
    <property type="entry name" value="Isochorismatase-like hydrolases"/>
    <property type="match status" value="1"/>
</dbReference>
<dbReference type="STRING" id="57704.SAMN04489793_3517"/>
<dbReference type="AlphaFoldDB" id="A0A1H4WDA4"/>
<feature type="domain" description="Isochorismatase-like" evidence="2">
    <location>
        <begin position="7"/>
        <end position="154"/>
    </location>
</feature>
<dbReference type="PANTHER" id="PTHR43540">
    <property type="entry name" value="PEROXYUREIDOACRYLATE/UREIDOACRYLATE AMIDOHYDROLASE-RELATED"/>
    <property type="match status" value="1"/>
</dbReference>
<accession>A0A1H4WDA4</accession>
<evidence type="ECO:0000259" key="2">
    <source>
        <dbReference type="Pfam" id="PF00857"/>
    </source>
</evidence>
<keyword evidence="1" id="KW-0378">Hydrolase</keyword>
<sequence length="211" mass="22226">MTTPRRALIVIDVQNEYFDDDRPLAVAYPPRDESLKRVLAAMDAAQKAGVPVVTVAHVWPEDAPVFAEGSDGARLHPDVAARSDAVAAHVEKQRSSVLTSKGLPEWLRENAIDTLTLVGYMTNNCVLASAAAAEPEGLAVEVLSDATGAINLSNAAGSASAQQVHETLMVLLHSNWAAVADTDAWIEAVAEGLPLDKSDLGSSAVQGRADH</sequence>
<dbReference type="Gene3D" id="3.40.50.850">
    <property type="entry name" value="Isochorismatase-like"/>
    <property type="match status" value="1"/>
</dbReference>
<reference evidence="4" key="1">
    <citation type="submission" date="2016-10" db="EMBL/GenBank/DDBJ databases">
        <authorList>
            <person name="Varghese N."/>
            <person name="Submissions S."/>
        </authorList>
    </citation>
    <scope>NUCLEOTIDE SEQUENCE [LARGE SCALE GENOMIC DNA]</scope>
    <source>
        <strain evidence="4">DSM 44234</strain>
    </source>
</reference>
<dbReference type="Pfam" id="PF00857">
    <property type="entry name" value="Isochorismatase"/>
    <property type="match status" value="1"/>
</dbReference>
<evidence type="ECO:0000313" key="4">
    <source>
        <dbReference type="Proteomes" id="UP000182241"/>
    </source>
</evidence>
<dbReference type="EMBL" id="FNSA01000003">
    <property type="protein sequence ID" value="SEC91255.1"/>
    <property type="molecule type" value="Genomic_DNA"/>
</dbReference>
<dbReference type="PANTHER" id="PTHR43540:SF6">
    <property type="entry name" value="ISOCHORISMATASE-LIKE DOMAIN-CONTAINING PROTEIN"/>
    <property type="match status" value="1"/>
</dbReference>
<dbReference type="InterPro" id="IPR050272">
    <property type="entry name" value="Isochorismatase-like_hydrls"/>
</dbReference>
<dbReference type="InterPro" id="IPR000868">
    <property type="entry name" value="Isochorismatase-like_dom"/>
</dbReference>
<evidence type="ECO:0000313" key="3">
    <source>
        <dbReference type="EMBL" id="SEC91255.1"/>
    </source>
</evidence>
<dbReference type="OrthoDB" id="9794942at2"/>
<organism evidence="3 4">
    <name type="scientific">Tsukamurella tyrosinosolvens</name>
    <dbReference type="NCBI Taxonomy" id="57704"/>
    <lineage>
        <taxon>Bacteria</taxon>
        <taxon>Bacillati</taxon>
        <taxon>Actinomycetota</taxon>
        <taxon>Actinomycetes</taxon>
        <taxon>Mycobacteriales</taxon>
        <taxon>Tsukamurellaceae</taxon>
        <taxon>Tsukamurella</taxon>
    </lineage>
</organism>
<dbReference type="Proteomes" id="UP000182241">
    <property type="component" value="Unassembled WGS sequence"/>
</dbReference>
<evidence type="ECO:0000256" key="1">
    <source>
        <dbReference type="ARBA" id="ARBA00022801"/>
    </source>
</evidence>